<evidence type="ECO:0000313" key="1">
    <source>
        <dbReference type="EMBL" id="QIN96849.1"/>
    </source>
</evidence>
<organism evidence="1 2">
    <name type="scientific">Synechococcus phage S-N03</name>
    <dbReference type="NCBI Taxonomy" id="2718943"/>
    <lineage>
        <taxon>Viruses</taxon>
        <taxon>Duplodnaviria</taxon>
        <taxon>Heunggongvirae</taxon>
        <taxon>Uroviricota</taxon>
        <taxon>Caudoviricetes</taxon>
        <taxon>Pantevenvirales</taxon>
        <taxon>Kyanoviridae</taxon>
        <taxon>Huanghaivirus</taxon>
        <taxon>Huanghaivirus snothree</taxon>
    </lineage>
</organism>
<dbReference type="EMBL" id="MT162466">
    <property type="protein sequence ID" value="QIN96849.1"/>
    <property type="molecule type" value="Genomic_DNA"/>
</dbReference>
<dbReference type="KEGG" id="vg:77945383"/>
<dbReference type="Proteomes" id="UP000502617">
    <property type="component" value="Segment"/>
</dbReference>
<protein>
    <submittedName>
        <fullName evidence="1">Uncharacterized protein</fullName>
    </submittedName>
</protein>
<evidence type="ECO:0000313" key="2">
    <source>
        <dbReference type="Proteomes" id="UP000502617"/>
    </source>
</evidence>
<accession>A0A6G8R614</accession>
<dbReference type="RefSeq" id="YP_010669229.1">
    <property type="nucleotide sequence ID" value="NC_070959.1"/>
</dbReference>
<name>A0A6G8R614_9CAUD</name>
<sequence>MNDRKGTYQAMWFLKKDLKEEKMQLLDSMRDMSLTHRGEVGEDFYRIWTEELSARLEEINRILMNIECGLYEAPEE</sequence>
<proteinExistence type="predicted"/>
<dbReference type="GeneID" id="77945383"/>
<reference evidence="1 2" key="1">
    <citation type="submission" date="2020-03" db="EMBL/GenBank/DDBJ databases">
        <title>The Isolation and Genome Sequence of a Novel Cyanophage S-N03 from the Huanghai Sea, China.</title>
        <authorList>
            <person name="Jiang T."/>
        </authorList>
    </citation>
    <scope>NUCLEOTIDE SEQUENCE [LARGE SCALE GENOMIC DNA]</scope>
</reference>
<keyword evidence="2" id="KW-1185">Reference proteome</keyword>